<evidence type="ECO:0000313" key="12">
    <source>
        <dbReference type="EMBL" id="SMO88675.1"/>
    </source>
</evidence>
<name>A0A521EXP3_9BACT</name>
<dbReference type="OrthoDB" id="9758472at2"/>
<organism evidence="12 13">
    <name type="scientific">Gracilimonas mengyeensis</name>
    <dbReference type="NCBI Taxonomy" id="1302730"/>
    <lineage>
        <taxon>Bacteria</taxon>
        <taxon>Pseudomonadati</taxon>
        <taxon>Balneolota</taxon>
        <taxon>Balneolia</taxon>
        <taxon>Balneolales</taxon>
        <taxon>Balneolaceae</taxon>
        <taxon>Gracilimonas</taxon>
    </lineage>
</organism>
<dbReference type="SUPFAM" id="SSF56935">
    <property type="entry name" value="Porins"/>
    <property type="match status" value="1"/>
</dbReference>
<dbReference type="InterPro" id="IPR012910">
    <property type="entry name" value="Plug_dom"/>
</dbReference>
<reference evidence="12 13" key="1">
    <citation type="submission" date="2017-05" db="EMBL/GenBank/DDBJ databases">
        <authorList>
            <person name="Varghese N."/>
            <person name="Submissions S."/>
        </authorList>
    </citation>
    <scope>NUCLEOTIDE SEQUENCE [LARGE SCALE GENOMIC DNA]</scope>
    <source>
        <strain evidence="12 13">DSM 21985</strain>
    </source>
</reference>
<dbReference type="PANTHER" id="PTHR30069">
    <property type="entry name" value="TONB-DEPENDENT OUTER MEMBRANE RECEPTOR"/>
    <property type="match status" value="1"/>
</dbReference>
<keyword evidence="6 8" id="KW-0472">Membrane</keyword>
<keyword evidence="3 8" id="KW-1134">Transmembrane beta strand</keyword>
<comment type="subcellular location">
    <subcellularLocation>
        <location evidence="1 8">Cell outer membrane</location>
        <topology evidence="1 8">Multi-pass membrane protein</topology>
    </subcellularLocation>
</comment>
<dbReference type="GO" id="GO:0009279">
    <property type="term" value="C:cell outer membrane"/>
    <property type="evidence" value="ECO:0007669"/>
    <property type="project" value="UniProtKB-SubCell"/>
</dbReference>
<dbReference type="InterPro" id="IPR057601">
    <property type="entry name" value="Oar-like_b-barrel"/>
</dbReference>
<evidence type="ECO:0000313" key="13">
    <source>
        <dbReference type="Proteomes" id="UP000317557"/>
    </source>
</evidence>
<dbReference type="Gene3D" id="2.40.170.20">
    <property type="entry name" value="TonB-dependent receptor, beta-barrel domain"/>
    <property type="match status" value="1"/>
</dbReference>
<evidence type="ECO:0000256" key="8">
    <source>
        <dbReference type="PROSITE-ProRule" id="PRU01360"/>
    </source>
</evidence>
<dbReference type="PROSITE" id="PS52016">
    <property type="entry name" value="TONB_DEPENDENT_REC_3"/>
    <property type="match status" value="1"/>
</dbReference>
<feature type="domain" description="TonB-dependent receptor plug" evidence="10">
    <location>
        <begin position="126"/>
        <end position="217"/>
    </location>
</feature>
<comment type="similarity">
    <text evidence="8">Belongs to the TonB-dependent receptor family.</text>
</comment>
<protein>
    <submittedName>
        <fullName evidence="12">Outer membrane receptor for ferrienterochelin and colicins</fullName>
    </submittedName>
</protein>
<dbReference type="Proteomes" id="UP000317557">
    <property type="component" value="Unassembled WGS sequence"/>
</dbReference>
<evidence type="ECO:0000256" key="4">
    <source>
        <dbReference type="ARBA" id="ARBA00022692"/>
    </source>
</evidence>
<evidence type="ECO:0000256" key="2">
    <source>
        <dbReference type="ARBA" id="ARBA00022448"/>
    </source>
</evidence>
<dbReference type="PANTHER" id="PTHR30069:SF29">
    <property type="entry name" value="HEMOGLOBIN AND HEMOGLOBIN-HAPTOGLOBIN-BINDING PROTEIN 1-RELATED"/>
    <property type="match status" value="1"/>
</dbReference>
<dbReference type="AlphaFoldDB" id="A0A521EXP3"/>
<dbReference type="InterPro" id="IPR039426">
    <property type="entry name" value="TonB-dep_rcpt-like"/>
</dbReference>
<keyword evidence="7 8" id="KW-0998">Cell outer membrane</keyword>
<keyword evidence="5" id="KW-0732">Signal</keyword>
<evidence type="ECO:0000256" key="7">
    <source>
        <dbReference type="ARBA" id="ARBA00023237"/>
    </source>
</evidence>
<feature type="region of interest" description="Disordered" evidence="9">
    <location>
        <begin position="320"/>
        <end position="342"/>
    </location>
</feature>
<keyword evidence="2 8" id="KW-0813">Transport</keyword>
<feature type="domain" description="TonB-dependent transporter Oar-like beta-barrel" evidence="11">
    <location>
        <begin position="360"/>
        <end position="665"/>
    </location>
</feature>
<evidence type="ECO:0000256" key="5">
    <source>
        <dbReference type="ARBA" id="ARBA00022729"/>
    </source>
</evidence>
<accession>A0A521EXP3</accession>
<proteinExistence type="inferred from homology"/>
<keyword evidence="4 8" id="KW-0812">Transmembrane</keyword>
<evidence type="ECO:0000256" key="3">
    <source>
        <dbReference type="ARBA" id="ARBA00022452"/>
    </source>
</evidence>
<evidence type="ECO:0000259" key="10">
    <source>
        <dbReference type="Pfam" id="PF07715"/>
    </source>
</evidence>
<feature type="compositionally biased region" description="Low complexity" evidence="9">
    <location>
        <begin position="320"/>
        <end position="331"/>
    </location>
</feature>
<evidence type="ECO:0000256" key="1">
    <source>
        <dbReference type="ARBA" id="ARBA00004571"/>
    </source>
</evidence>
<gene>
    <name evidence="12" type="ORF">SAMN06265219_11425</name>
</gene>
<dbReference type="Pfam" id="PF07715">
    <property type="entry name" value="Plug"/>
    <property type="match status" value="1"/>
</dbReference>
<dbReference type="Pfam" id="PF13715">
    <property type="entry name" value="CarbopepD_reg_2"/>
    <property type="match status" value="1"/>
</dbReference>
<sequence length="919" mass="101920">MVLKKRTTGIFLVLLLLPFVGFAQSKGKITGSVTDESGEPLVGVQIILEGTSRGTITEPDGYYSLINVDPDIYTLVFKYIGFADVRVENVEVITDRTTEISTTMRESVIEGEEVIITAERPIVEKDRTTTTSYVSSKEIENLPVQSVGEVVNLQAGVVEGHFRGGRIGEVAYVVNGVPINNAYTNSAGFEIEQNMVSNLEVISGVFNAEYGQALSGVVNITTKDVPSDWTFNIKNYARAIASNRKLIFLDREGGPGSDLSYLDFTTEKVPYYEVAGIPNRLDLQLNAGGPIIPGKLGFQITGRYVDDKGTLFGKELFNPSDSSSYLQSSPPGGYTDPENPENDWIIESTGNGDYVPLSGGKRYSINGSLTYNLTGKTKLDYNAFLQNGESTYFAHDRKYVPDGRNTQYSYNQTHILSLRQAFSSKTFGNLSYSYLRSEAESKLYSDVLDDRLVRPRYGQQTGAYAFAIGGNDLGYGNDITQTHTIVGSLTSQINRVHQVKMGGQVRLHDVSSNSYGIIIDSSTGFEPEINPSRDPGTGFRDLDVNPVEFAAYIQDKIELDNIIINAGIRFDYFDPDFVVPKNYSLGGQEVIPDINNPADSVSNRKPASIKTQISPRVGIAFPISETGVVRFSYGLFFQTPSFNSIYLNPEYFVLEGSSVTSFGNPNIDPEQTSTFEIGLQQGLTEDIGLDLTLFTKDIRNLTATLIERNQATSGIVTRPENQDYGTVRGFTLSLSKRPVGAIRWNVDYTLQFADGSAFISGNSQLRREAGLDDITVLSRLGWDRRHVLNSVLTYVPNNKINITLVNRLNTGRPYTSERSGVRSYIPNNVNRPTTFLSDLRAYYTLPWQQAQLILQIENIFDSKAPQEVYADSGRPDFTRDEINARQGRLIGLNTYDDWFTRPEFLSAPRRITLGLSINF</sequence>
<dbReference type="Gene3D" id="2.170.130.10">
    <property type="entry name" value="TonB-dependent receptor, plug domain"/>
    <property type="match status" value="1"/>
</dbReference>
<evidence type="ECO:0000256" key="9">
    <source>
        <dbReference type="SAM" id="MobiDB-lite"/>
    </source>
</evidence>
<dbReference type="Pfam" id="PF25183">
    <property type="entry name" value="OMP_b-brl_4"/>
    <property type="match status" value="1"/>
</dbReference>
<evidence type="ECO:0000256" key="6">
    <source>
        <dbReference type="ARBA" id="ARBA00023136"/>
    </source>
</evidence>
<dbReference type="EMBL" id="FXTP01000014">
    <property type="protein sequence ID" value="SMO88675.1"/>
    <property type="molecule type" value="Genomic_DNA"/>
</dbReference>
<evidence type="ECO:0000259" key="11">
    <source>
        <dbReference type="Pfam" id="PF25183"/>
    </source>
</evidence>
<dbReference type="InterPro" id="IPR036942">
    <property type="entry name" value="Beta-barrel_TonB_sf"/>
</dbReference>
<dbReference type="InterPro" id="IPR037066">
    <property type="entry name" value="Plug_dom_sf"/>
</dbReference>
<keyword evidence="12" id="KW-0675">Receptor</keyword>
<dbReference type="InterPro" id="IPR008969">
    <property type="entry name" value="CarboxyPept-like_regulatory"/>
</dbReference>
<keyword evidence="13" id="KW-1185">Reference proteome</keyword>
<dbReference type="GO" id="GO:0015344">
    <property type="term" value="F:siderophore uptake transmembrane transporter activity"/>
    <property type="evidence" value="ECO:0007669"/>
    <property type="project" value="TreeGrafter"/>
</dbReference>
<dbReference type="SUPFAM" id="SSF49464">
    <property type="entry name" value="Carboxypeptidase regulatory domain-like"/>
    <property type="match status" value="1"/>
</dbReference>
<dbReference type="GO" id="GO:0044718">
    <property type="term" value="P:siderophore transmembrane transport"/>
    <property type="evidence" value="ECO:0007669"/>
    <property type="project" value="TreeGrafter"/>
</dbReference>
<dbReference type="Gene3D" id="2.60.40.1120">
    <property type="entry name" value="Carboxypeptidase-like, regulatory domain"/>
    <property type="match status" value="1"/>
</dbReference>